<protein>
    <submittedName>
        <fullName evidence="3">Phenylacetate--CoA ligase family protein</fullName>
    </submittedName>
</protein>
<organism evidence="3">
    <name type="scientific">Muribaculaceae bacterium Z82</name>
    <dbReference type="NCBI Taxonomy" id="2304548"/>
    <lineage>
        <taxon>Bacteria</taxon>
        <taxon>Pseudomonadati</taxon>
        <taxon>Bacteroidota</taxon>
        <taxon>Bacteroidia</taxon>
        <taxon>Bacteroidales</taxon>
        <taxon>Muribaculaceae</taxon>
    </lineage>
</organism>
<dbReference type="AlphaFoldDB" id="A0A7C9NMC6"/>
<dbReference type="InterPro" id="IPR042099">
    <property type="entry name" value="ANL_N_sf"/>
</dbReference>
<dbReference type="PANTHER" id="PTHR43845">
    <property type="entry name" value="BLR5969 PROTEIN"/>
    <property type="match status" value="1"/>
</dbReference>
<dbReference type="SUPFAM" id="SSF56801">
    <property type="entry name" value="Acetyl-CoA synthetase-like"/>
    <property type="match status" value="1"/>
</dbReference>
<dbReference type="InterPro" id="IPR000873">
    <property type="entry name" value="AMP-dep_synth/lig_dom"/>
</dbReference>
<evidence type="ECO:0000259" key="1">
    <source>
        <dbReference type="Pfam" id="PF00501"/>
    </source>
</evidence>
<gene>
    <name evidence="3" type="ORF">D1639_07885</name>
</gene>
<feature type="domain" description="AMP-dependent synthetase/ligase" evidence="1">
    <location>
        <begin position="90"/>
        <end position="300"/>
    </location>
</feature>
<sequence length="450" mass="50604">MAKKNVPYDQPYYDPEIECMPRPQLEQLQLERLKDELRFAYENCPYYKRVWDEVGISPEIETLADLQKFPFINKATERETQGVGSFFGELAGVPEDDIVYMATSSGSTGVPTMSPFTQGDFDEFMHAEARLFWQAGMRPHDRYLHGMNFALYVGGPCVIGAQELGALGIWVGAVPSDRLLWAMKQYKPTFMWSSPSYAWTLGQKAIEKGYDPKVDFASLKKIIISGEPGGSIETTRKAIEELWDVSVYDFFGLSDIYGACAGMCEHKDGLHMIEDQILVETVDPDTGEVLEPGQVGELVYTTLTKRARPMIRFRTGDIGTFDPTPCECGRTMGRIHILGRKDEMFIVSAVNVFPSDIEYIVRKDEGLSGEYRIRVYDENFTTRYEVSVERVFGSEEPYDQVARRVEEALKTHTGVRPAKVLVYDADGLGVASEHKASRFIDERGASPAGA</sequence>
<keyword evidence="3" id="KW-0436">Ligase</keyword>
<dbReference type="InterPro" id="IPR045851">
    <property type="entry name" value="AMP-bd_C_sf"/>
</dbReference>
<dbReference type="Pfam" id="PF00501">
    <property type="entry name" value="AMP-binding"/>
    <property type="match status" value="1"/>
</dbReference>
<comment type="caution">
    <text evidence="3">The sequence shown here is derived from an EMBL/GenBank/DDBJ whole genome shotgun (WGS) entry which is preliminary data.</text>
</comment>
<name>A0A7C9NMC6_9BACT</name>
<dbReference type="EMBL" id="QWKH01000057">
    <property type="protein sequence ID" value="NBI34947.1"/>
    <property type="molecule type" value="Genomic_DNA"/>
</dbReference>
<evidence type="ECO:0000313" key="3">
    <source>
        <dbReference type="EMBL" id="NBI34947.1"/>
    </source>
</evidence>
<dbReference type="Pfam" id="PF14535">
    <property type="entry name" value="AMP-binding_C_2"/>
    <property type="match status" value="1"/>
</dbReference>
<dbReference type="PANTHER" id="PTHR43845:SF1">
    <property type="entry name" value="BLR5969 PROTEIN"/>
    <property type="match status" value="1"/>
</dbReference>
<dbReference type="InterPro" id="IPR028154">
    <property type="entry name" value="AMP-dep_Lig_C"/>
</dbReference>
<dbReference type="Gene3D" id="3.40.50.12780">
    <property type="entry name" value="N-terminal domain of ligase-like"/>
    <property type="match status" value="1"/>
</dbReference>
<feature type="domain" description="AMP-dependent ligase C-terminal" evidence="2">
    <location>
        <begin position="350"/>
        <end position="443"/>
    </location>
</feature>
<dbReference type="GO" id="GO:0016874">
    <property type="term" value="F:ligase activity"/>
    <property type="evidence" value="ECO:0007669"/>
    <property type="project" value="UniProtKB-KW"/>
</dbReference>
<accession>A0A7C9NMC6</accession>
<proteinExistence type="predicted"/>
<evidence type="ECO:0000259" key="2">
    <source>
        <dbReference type="Pfam" id="PF14535"/>
    </source>
</evidence>
<dbReference type="Gene3D" id="3.30.300.30">
    <property type="match status" value="1"/>
</dbReference>
<reference evidence="3" key="1">
    <citation type="submission" date="2018-08" db="EMBL/GenBank/DDBJ databases">
        <title>Murine metabolic-syndrome-specific gut microbial biobank.</title>
        <authorList>
            <person name="Liu C."/>
        </authorList>
    </citation>
    <scope>NUCLEOTIDE SEQUENCE [LARGE SCALE GENOMIC DNA]</scope>
    <source>
        <strain evidence="3">Z82</strain>
    </source>
</reference>